<keyword evidence="1" id="KW-0812">Transmembrane</keyword>
<keyword evidence="3" id="KW-1185">Reference proteome</keyword>
<dbReference type="AlphaFoldDB" id="A0A812EBH5"/>
<evidence type="ECO:0000313" key="3">
    <source>
        <dbReference type="Proteomes" id="UP000597762"/>
    </source>
</evidence>
<gene>
    <name evidence="2" type="ORF">SPHA_70637</name>
</gene>
<reference evidence="2" key="1">
    <citation type="submission" date="2021-01" db="EMBL/GenBank/DDBJ databases">
        <authorList>
            <person name="Li R."/>
            <person name="Bekaert M."/>
        </authorList>
    </citation>
    <scope>NUCLEOTIDE SEQUENCE</scope>
    <source>
        <strain evidence="2">Farmed</strain>
    </source>
</reference>
<feature type="transmembrane region" description="Helical" evidence="1">
    <location>
        <begin position="25"/>
        <end position="44"/>
    </location>
</feature>
<evidence type="ECO:0000313" key="2">
    <source>
        <dbReference type="EMBL" id="CAE1320348.1"/>
    </source>
</evidence>
<accession>A0A812EBH5</accession>
<proteinExistence type="predicted"/>
<comment type="caution">
    <text evidence="2">The sequence shown here is derived from an EMBL/GenBank/DDBJ whole genome shotgun (WGS) entry which is preliminary data.</text>
</comment>
<dbReference type="EMBL" id="CAHIKZ030005169">
    <property type="protein sequence ID" value="CAE1320348.1"/>
    <property type="molecule type" value="Genomic_DNA"/>
</dbReference>
<feature type="transmembrane region" description="Helical" evidence="1">
    <location>
        <begin position="92"/>
        <end position="115"/>
    </location>
</feature>
<name>A0A812EBH5_ACAPH</name>
<keyword evidence="1" id="KW-0472">Membrane</keyword>
<evidence type="ECO:0000256" key="1">
    <source>
        <dbReference type="SAM" id="Phobius"/>
    </source>
</evidence>
<sequence>MVFGIQSRKAGINPPCLTMDREECIYAQMFLVIFLFYLFLILLLTLHFSLLYFSSCSLVTFIFLLSTCLSIVSDFSLFCPPFFLFVHFKMAYPLLITLFPLSSFFFNFILTFLFSPPFQLFLSSSSFISFFHGALFLLFCCLWHCLNCYFFLIASPMLNVASVIDISPPCVYTNSAIFVRIVSSFRCTFTNWRFCFLSLFLFAKFTFRFPRLC</sequence>
<keyword evidence="1" id="KW-1133">Transmembrane helix</keyword>
<dbReference type="Proteomes" id="UP000597762">
    <property type="component" value="Unassembled WGS sequence"/>
</dbReference>
<organism evidence="2 3">
    <name type="scientific">Acanthosepion pharaonis</name>
    <name type="common">Pharaoh cuttlefish</name>
    <name type="synonym">Sepia pharaonis</name>
    <dbReference type="NCBI Taxonomy" id="158019"/>
    <lineage>
        <taxon>Eukaryota</taxon>
        <taxon>Metazoa</taxon>
        <taxon>Spiralia</taxon>
        <taxon>Lophotrochozoa</taxon>
        <taxon>Mollusca</taxon>
        <taxon>Cephalopoda</taxon>
        <taxon>Coleoidea</taxon>
        <taxon>Decapodiformes</taxon>
        <taxon>Sepiida</taxon>
        <taxon>Sepiina</taxon>
        <taxon>Sepiidae</taxon>
        <taxon>Acanthosepion</taxon>
    </lineage>
</organism>
<protein>
    <submittedName>
        <fullName evidence="2">Uncharacterized protein</fullName>
    </submittedName>
</protein>
<feature type="transmembrane region" description="Helical" evidence="1">
    <location>
        <begin position="127"/>
        <end position="152"/>
    </location>
</feature>